<dbReference type="EMBL" id="JBFTWV010000010">
    <property type="protein sequence ID" value="KAL2798871.1"/>
    <property type="molecule type" value="Genomic_DNA"/>
</dbReference>
<name>A0ABR4GIY0_9EURO</name>
<keyword evidence="2" id="KW-1185">Reference proteome</keyword>
<evidence type="ECO:0000313" key="2">
    <source>
        <dbReference type="Proteomes" id="UP001610563"/>
    </source>
</evidence>
<accession>A0ABR4GIY0</accession>
<reference evidence="1 2" key="1">
    <citation type="submission" date="2024-07" db="EMBL/GenBank/DDBJ databases">
        <title>Section-level genome sequencing and comparative genomics of Aspergillus sections Usti and Cavernicolus.</title>
        <authorList>
            <consortium name="Lawrence Berkeley National Laboratory"/>
            <person name="Nybo J.L."/>
            <person name="Vesth T.C."/>
            <person name="Theobald S."/>
            <person name="Frisvad J.C."/>
            <person name="Larsen T.O."/>
            <person name="Kjaerboelling I."/>
            <person name="Rothschild-Mancinelli K."/>
            <person name="Lyhne E.K."/>
            <person name="Kogle M.E."/>
            <person name="Barry K."/>
            <person name="Clum A."/>
            <person name="Na H."/>
            <person name="Ledsgaard L."/>
            <person name="Lin J."/>
            <person name="Lipzen A."/>
            <person name="Kuo A."/>
            <person name="Riley R."/>
            <person name="Mondo S."/>
            <person name="Labutti K."/>
            <person name="Haridas S."/>
            <person name="Pangalinan J."/>
            <person name="Salamov A.A."/>
            <person name="Simmons B.A."/>
            <person name="Magnuson J.K."/>
            <person name="Chen J."/>
            <person name="Drula E."/>
            <person name="Henrissat B."/>
            <person name="Wiebenga A."/>
            <person name="Lubbers R.J."/>
            <person name="Gomes A.C."/>
            <person name="Makela M.R."/>
            <person name="Stajich J."/>
            <person name="Grigoriev I.V."/>
            <person name="Mortensen U.H."/>
            <person name="De Vries R.P."/>
            <person name="Baker S.E."/>
            <person name="Andersen M.R."/>
        </authorList>
    </citation>
    <scope>NUCLEOTIDE SEQUENCE [LARGE SCALE GENOMIC DNA]</scope>
    <source>
        <strain evidence="1 2">CBS 209.92</strain>
    </source>
</reference>
<evidence type="ECO:0000313" key="1">
    <source>
        <dbReference type="EMBL" id="KAL2798871.1"/>
    </source>
</evidence>
<protein>
    <submittedName>
        <fullName evidence="1">Uncharacterized protein</fullName>
    </submittedName>
</protein>
<organism evidence="1 2">
    <name type="scientific">Aspergillus keveii</name>
    <dbReference type="NCBI Taxonomy" id="714993"/>
    <lineage>
        <taxon>Eukaryota</taxon>
        <taxon>Fungi</taxon>
        <taxon>Dikarya</taxon>
        <taxon>Ascomycota</taxon>
        <taxon>Pezizomycotina</taxon>
        <taxon>Eurotiomycetes</taxon>
        <taxon>Eurotiomycetidae</taxon>
        <taxon>Eurotiales</taxon>
        <taxon>Aspergillaceae</taxon>
        <taxon>Aspergillus</taxon>
        <taxon>Aspergillus subgen. Nidulantes</taxon>
    </lineage>
</organism>
<sequence>MILMLYGVIDCVQFDSQYYDQGHLSLSLDRPTKQCVHPWFRIPFIASILQAVKLFLLSCLSSSRRLSFSLCPLSAWTTSAVSRCPSSTVVAHPLLHPFLLFRTSHLLNSHRIIFRSPPGFSLFVLALPIPVFLSPLAPLKVSCRRWPSPVLLSFLTLFLPRQASD</sequence>
<proteinExistence type="predicted"/>
<dbReference type="Proteomes" id="UP001610563">
    <property type="component" value="Unassembled WGS sequence"/>
</dbReference>
<gene>
    <name evidence="1" type="ORF">BJX66DRAFT_13288</name>
</gene>
<comment type="caution">
    <text evidence="1">The sequence shown here is derived from an EMBL/GenBank/DDBJ whole genome shotgun (WGS) entry which is preliminary data.</text>
</comment>